<evidence type="ECO:0000313" key="3">
    <source>
        <dbReference type="EMBL" id="TCX79116.1"/>
    </source>
</evidence>
<evidence type="ECO:0000256" key="1">
    <source>
        <dbReference type="SAM" id="Phobius"/>
    </source>
</evidence>
<reference evidence="3" key="1">
    <citation type="submission" date="2019-01" db="EMBL/GenBank/DDBJ databases">
        <authorList>
            <person name="Lista F."/>
            <person name="Anselmo A."/>
        </authorList>
    </citation>
    <scope>NUCLEOTIDE SEQUENCE</scope>
    <source>
        <strain evidence="3">3S</strain>
    </source>
</reference>
<dbReference type="PROSITE" id="PS51186">
    <property type="entry name" value="GNAT"/>
    <property type="match status" value="1"/>
</dbReference>
<keyword evidence="1" id="KW-0812">Transmembrane</keyword>
<dbReference type="GO" id="GO:0016747">
    <property type="term" value="F:acyltransferase activity, transferring groups other than amino-acyl groups"/>
    <property type="evidence" value="ECO:0007669"/>
    <property type="project" value="InterPro"/>
</dbReference>
<keyword evidence="3" id="KW-0808">Transferase</keyword>
<feature type="domain" description="N-acetyltransferase" evidence="2">
    <location>
        <begin position="6"/>
        <end position="152"/>
    </location>
</feature>
<dbReference type="PANTHER" id="PTHR43451:SF1">
    <property type="entry name" value="ACETYLTRANSFERASE"/>
    <property type="match status" value="1"/>
</dbReference>
<organism evidence="3">
    <name type="scientific">Klebsiella pneumoniae</name>
    <dbReference type="NCBI Taxonomy" id="573"/>
    <lineage>
        <taxon>Bacteria</taxon>
        <taxon>Pseudomonadati</taxon>
        <taxon>Pseudomonadota</taxon>
        <taxon>Gammaproteobacteria</taxon>
        <taxon>Enterobacterales</taxon>
        <taxon>Enterobacteriaceae</taxon>
        <taxon>Klebsiella/Raoultella group</taxon>
        <taxon>Klebsiella</taxon>
        <taxon>Klebsiella pneumoniae complex</taxon>
    </lineage>
</organism>
<feature type="transmembrane region" description="Helical" evidence="1">
    <location>
        <begin position="134"/>
        <end position="167"/>
    </location>
</feature>
<protein>
    <submittedName>
        <fullName evidence="3">GNAT family N-acetyltransferase</fullName>
    </submittedName>
</protein>
<dbReference type="CDD" id="cd04301">
    <property type="entry name" value="NAT_SF"/>
    <property type="match status" value="1"/>
</dbReference>
<proteinExistence type="predicted"/>
<sequence>MRIIEMQIRRYTLSDTETLWQLVFNTVHQINSRDYTPEQINAWMPKEIDKSWWENEFSNKLPFILHDKNSVYGYADVQLNGHINHFFISSNCQREGKGTALLNELIHHAIEMGLKEITIEASITAKPFFEHHGFFVVCVVFVAFLFFFFFCCCCCWFWCCFWLSLFLFFF</sequence>
<dbReference type="Gene3D" id="3.40.630.30">
    <property type="match status" value="1"/>
</dbReference>
<dbReference type="InterPro" id="IPR016181">
    <property type="entry name" value="Acyl_CoA_acyltransferase"/>
</dbReference>
<gene>
    <name evidence="3" type="ORF">ETF13_28325</name>
</gene>
<dbReference type="PANTHER" id="PTHR43451">
    <property type="entry name" value="ACETYLTRANSFERASE (GNAT) FAMILY PROTEIN"/>
    <property type="match status" value="1"/>
</dbReference>
<dbReference type="InterPro" id="IPR052564">
    <property type="entry name" value="N-acetyltrans/Recomb-assoc"/>
</dbReference>
<keyword evidence="1" id="KW-0472">Membrane</keyword>
<keyword evidence="1" id="KW-1133">Transmembrane helix</keyword>
<dbReference type="AlphaFoldDB" id="A0A483LW57"/>
<dbReference type="Pfam" id="PF13673">
    <property type="entry name" value="Acetyltransf_10"/>
    <property type="match status" value="1"/>
</dbReference>
<name>A0A483LW57_KLEPN</name>
<dbReference type="EMBL" id="SDCT01000122">
    <property type="protein sequence ID" value="TCX79116.1"/>
    <property type="molecule type" value="Genomic_DNA"/>
</dbReference>
<evidence type="ECO:0000259" key="2">
    <source>
        <dbReference type="PROSITE" id="PS51186"/>
    </source>
</evidence>
<comment type="caution">
    <text evidence="3">The sequence shown here is derived from an EMBL/GenBank/DDBJ whole genome shotgun (WGS) entry which is preliminary data.</text>
</comment>
<dbReference type="SUPFAM" id="SSF55729">
    <property type="entry name" value="Acyl-CoA N-acyltransferases (Nat)"/>
    <property type="match status" value="1"/>
</dbReference>
<accession>A0A483LW57</accession>
<dbReference type="InterPro" id="IPR000182">
    <property type="entry name" value="GNAT_dom"/>
</dbReference>